<organism evidence="6 7">
    <name type="scientific">[Myrmecia] bisecta</name>
    <dbReference type="NCBI Taxonomy" id="41462"/>
    <lineage>
        <taxon>Eukaryota</taxon>
        <taxon>Viridiplantae</taxon>
        <taxon>Chlorophyta</taxon>
        <taxon>core chlorophytes</taxon>
        <taxon>Trebouxiophyceae</taxon>
        <taxon>Trebouxiales</taxon>
        <taxon>Trebouxiaceae</taxon>
        <taxon>Myrmecia</taxon>
    </lineage>
</organism>
<dbReference type="EMBL" id="JALJOR010000014">
    <property type="protein sequence ID" value="KAK9806124.1"/>
    <property type="molecule type" value="Genomic_DNA"/>
</dbReference>
<dbReference type="SUPFAM" id="SSF55729">
    <property type="entry name" value="Acyl-CoA N-acyltransferases (Nat)"/>
    <property type="match status" value="1"/>
</dbReference>
<gene>
    <name evidence="6" type="ORF">WJX72_002299</name>
</gene>
<accession>A0AAW1P8W2</accession>
<evidence type="ECO:0000313" key="7">
    <source>
        <dbReference type="Proteomes" id="UP001489004"/>
    </source>
</evidence>
<dbReference type="Gene3D" id="3.40.630.30">
    <property type="match status" value="1"/>
</dbReference>
<dbReference type="InterPro" id="IPR016181">
    <property type="entry name" value="Acyl_CoA_acyltransferase"/>
</dbReference>
<keyword evidence="4" id="KW-0012">Acyltransferase</keyword>
<dbReference type="InterPro" id="IPR000182">
    <property type="entry name" value="GNAT_dom"/>
</dbReference>
<comment type="caution">
    <text evidence="6">The sequence shown here is derived from an EMBL/GenBank/DDBJ whole genome shotgun (WGS) entry which is preliminary data.</text>
</comment>
<evidence type="ECO:0000256" key="1">
    <source>
        <dbReference type="ARBA" id="ARBA00005395"/>
    </source>
</evidence>
<protein>
    <recommendedName>
        <fullName evidence="5">N-acetyltransferase domain-containing protein</fullName>
    </recommendedName>
</protein>
<dbReference type="NCBIfam" id="TIGR01575">
    <property type="entry name" value="rimI"/>
    <property type="match status" value="1"/>
</dbReference>
<comment type="similarity">
    <text evidence="1">Belongs to the acetyltransferase family. RimI subfamily.</text>
</comment>
<dbReference type="CDD" id="cd04301">
    <property type="entry name" value="NAT_SF"/>
    <property type="match status" value="1"/>
</dbReference>
<dbReference type="InterPro" id="IPR050680">
    <property type="entry name" value="YpeA/RimI_acetyltransf"/>
</dbReference>
<dbReference type="PANTHER" id="PTHR43420:SF12">
    <property type="entry name" value="N-ACETYLTRANSFERASE DOMAIN-CONTAINING PROTEIN"/>
    <property type="match status" value="1"/>
</dbReference>
<dbReference type="PANTHER" id="PTHR43420">
    <property type="entry name" value="ACETYLTRANSFERASE"/>
    <property type="match status" value="1"/>
</dbReference>
<dbReference type="GO" id="GO:0008080">
    <property type="term" value="F:N-acetyltransferase activity"/>
    <property type="evidence" value="ECO:0007669"/>
    <property type="project" value="InterPro"/>
</dbReference>
<dbReference type="InterPro" id="IPR006464">
    <property type="entry name" value="AcTrfase_RimI/Ard1"/>
</dbReference>
<dbReference type="Proteomes" id="UP001489004">
    <property type="component" value="Unassembled WGS sequence"/>
</dbReference>
<keyword evidence="3" id="KW-0808">Transferase</keyword>
<feature type="domain" description="N-acetyltransferase" evidence="5">
    <location>
        <begin position="27"/>
        <end position="171"/>
    </location>
</feature>
<name>A0AAW1P8W2_9CHLO</name>
<keyword evidence="7" id="KW-1185">Reference proteome</keyword>
<reference evidence="6 7" key="1">
    <citation type="journal article" date="2024" name="Nat. Commun.">
        <title>Phylogenomics reveals the evolutionary origins of lichenization in chlorophyte algae.</title>
        <authorList>
            <person name="Puginier C."/>
            <person name="Libourel C."/>
            <person name="Otte J."/>
            <person name="Skaloud P."/>
            <person name="Haon M."/>
            <person name="Grisel S."/>
            <person name="Petersen M."/>
            <person name="Berrin J.G."/>
            <person name="Delaux P.M."/>
            <person name="Dal Grande F."/>
            <person name="Keller J."/>
        </authorList>
    </citation>
    <scope>NUCLEOTIDE SEQUENCE [LARGE SCALE GENOMIC DNA]</scope>
    <source>
        <strain evidence="6 7">SAG 2043</strain>
    </source>
</reference>
<evidence type="ECO:0000259" key="5">
    <source>
        <dbReference type="PROSITE" id="PS51186"/>
    </source>
</evidence>
<evidence type="ECO:0000256" key="4">
    <source>
        <dbReference type="ARBA" id="ARBA00023315"/>
    </source>
</evidence>
<sequence>MFLQRKRVMLRPHRPLAALQASAAGNIGIRQAIQSDLEALYQIEVTCQEAWSYDQLQEEISRDIAIVLVAEGTCGLCGFIVGWHVADEVQVLELAVHPSARRRGIASDLMKALLAHCQRSGRAVSIAILEVSANNGPAIALYTRLGFQTVGRRRGYYSNGDDALLMHRVLLNEAAAPGRLI</sequence>
<dbReference type="AlphaFoldDB" id="A0AAW1P8W2"/>
<evidence type="ECO:0000313" key="6">
    <source>
        <dbReference type="EMBL" id="KAK9806124.1"/>
    </source>
</evidence>
<dbReference type="Pfam" id="PF00583">
    <property type="entry name" value="Acetyltransf_1"/>
    <property type="match status" value="1"/>
</dbReference>
<evidence type="ECO:0000256" key="2">
    <source>
        <dbReference type="ARBA" id="ARBA00022490"/>
    </source>
</evidence>
<dbReference type="PROSITE" id="PS51186">
    <property type="entry name" value="GNAT"/>
    <property type="match status" value="1"/>
</dbReference>
<keyword evidence="2" id="KW-0963">Cytoplasm</keyword>
<evidence type="ECO:0000256" key="3">
    <source>
        <dbReference type="ARBA" id="ARBA00022679"/>
    </source>
</evidence>
<proteinExistence type="inferred from homology"/>